<dbReference type="GO" id="GO:0004869">
    <property type="term" value="F:cysteine-type endopeptidase inhibitor activity"/>
    <property type="evidence" value="ECO:0007669"/>
    <property type="project" value="TreeGrafter"/>
</dbReference>
<dbReference type="Pfam" id="PF00179">
    <property type="entry name" value="UQ_con"/>
    <property type="match status" value="1"/>
</dbReference>
<keyword evidence="2" id="KW-0963">Cytoplasm</keyword>
<dbReference type="GO" id="GO:0005634">
    <property type="term" value="C:nucleus"/>
    <property type="evidence" value="ECO:0007669"/>
    <property type="project" value="TreeGrafter"/>
</dbReference>
<comment type="subcellular location">
    <subcellularLocation>
        <location evidence="1">Cytoplasm</location>
    </subcellularLocation>
</comment>
<evidence type="ECO:0000256" key="1">
    <source>
        <dbReference type="ARBA" id="ARBA00004496"/>
    </source>
</evidence>
<protein>
    <recommendedName>
        <fullName evidence="8">Ubiquitin-conjugating enzyme E2 Z</fullName>
    </recommendedName>
    <alternativeName>
        <fullName evidence="9">E2 ubiquitin-conjugating enzyme Z</fullName>
    </alternativeName>
    <alternativeName>
        <fullName evidence="11">Ubiquitin carrier protein Z</fullName>
    </alternativeName>
    <alternativeName>
        <fullName evidence="10">Ubiquitin-protein ligase Z</fullName>
    </alternativeName>
</protein>
<dbReference type="GO" id="GO:0016740">
    <property type="term" value="F:transferase activity"/>
    <property type="evidence" value="ECO:0007669"/>
    <property type="project" value="UniProtKB-KW"/>
</dbReference>
<evidence type="ECO:0000256" key="2">
    <source>
        <dbReference type="ARBA" id="ARBA00022490"/>
    </source>
</evidence>
<dbReference type="InterPro" id="IPR000608">
    <property type="entry name" value="UBC"/>
</dbReference>
<evidence type="ECO:0000259" key="12">
    <source>
        <dbReference type="PROSITE" id="PS50127"/>
    </source>
</evidence>
<dbReference type="PANTHER" id="PTHR46116:SF26">
    <property type="entry name" value="UBIQUITIN-CONJUGATING ENZYME E2 Z"/>
    <property type="match status" value="1"/>
</dbReference>
<organism evidence="13">
    <name type="scientific">viral metagenome</name>
    <dbReference type="NCBI Taxonomy" id="1070528"/>
    <lineage>
        <taxon>unclassified sequences</taxon>
        <taxon>metagenomes</taxon>
        <taxon>organismal metagenomes</taxon>
    </lineage>
</organism>
<keyword evidence="3" id="KW-0808">Transferase</keyword>
<evidence type="ECO:0000256" key="6">
    <source>
        <dbReference type="ARBA" id="ARBA00022786"/>
    </source>
</evidence>
<evidence type="ECO:0000256" key="4">
    <source>
        <dbReference type="ARBA" id="ARBA00022703"/>
    </source>
</evidence>
<dbReference type="PROSITE" id="PS50127">
    <property type="entry name" value="UBC_2"/>
    <property type="match status" value="1"/>
</dbReference>
<dbReference type="Gene3D" id="3.10.110.10">
    <property type="entry name" value="Ubiquitin Conjugating Enzyme"/>
    <property type="match status" value="1"/>
</dbReference>
<evidence type="ECO:0000256" key="11">
    <source>
        <dbReference type="ARBA" id="ARBA00042401"/>
    </source>
</evidence>
<dbReference type="AlphaFoldDB" id="A0A6C0CRN8"/>
<dbReference type="EMBL" id="MN739467">
    <property type="protein sequence ID" value="QHT06349.1"/>
    <property type="molecule type" value="Genomic_DNA"/>
</dbReference>
<name>A0A6C0CRN8_9ZZZZ</name>
<feature type="domain" description="UBC core" evidence="12">
    <location>
        <begin position="17"/>
        <end position="178"/>
    </location>
</feature>
<dbReference type="GO" id="GO:0005737">
    <property type="term" value="C:cytoplasm"/>
    <property type="evidence" value="ECO:0007669"/>
    <property type="project" value="UniProtKB-SubCell"/>
</dbReference>
<proteinExistence type="predicted"/>
<evidence type="ECO:0000256" key="3">
    <source>
        <dbReference type="ARBA" id="ARBA00022679"/>
    </source>
</evidence>
<accession>A0A6C0CRN8</accession>
<evidence type="ECO:0000256" key="9">
    <source>
        <dbReference type="ARBA" id="ARBA00041798"/>
    </source>
</evidence>
<dbReference type="PANTHER" id="PTHR46116">
    <property type="entry name" value="(E3-INDEPENDENT) E2 UBIQUITIN-CONJUGATING ENZYME"/>
    <property type="match status" value="1"/>
</dbReference>
<keyword evidence="4" id="KW-0053">Apoptosis</keyword>
<dbReference type="SUPFAM" id="SSF54495">
    <property type="entry name" value="UBC-like"/>
    <property type="match status" value="1"/>
</dbReference>
<evidence type="ECO:0000256" key="10">
    <source>
        <dbReference type="ARBA" id="ARBA00042316"/>
    </source>
</evidence>
<keyword evidence="7" id="KW-0067">ATP-binding</keyword>
<keyword evidence="6" id="KW-0833">Ubl conjugation pathway</keyword>
<reference evidence="13" key="1">
    <citation type="journal article" date="2020" name="Nature">
        <title>Giant virus diversity and host interactions through global metagenomics.</title>
        <authorList>
            <person name="Schulz F."/>
            <person name="Roux S."/>
            <person name="Paez-Espino D."/>
            <person name="Jungbluth S."/>
            <person name="Walsh D.A."/>
            <person name="Denef V.J."/>
            <person name="McMahon K.D."/>
            <person name="Konstantinidis K.T."/>
            <person name="Eloe-Fadrosh E.A."/>
            <person name="Kyrpides N.C."/>
            <person name="Woyke T."/>
        </authorList>
    </citation>
    <scope>NUCLEOTIDE SEQUENCE</scope>
    <source>
        <strain evidence="13">GVMAG-M-3300021425-30</strain>
    </source>
</reference>
<dbReference type="GO" id="GO:0005524">
    <property type="term" value="F:ATP binding"/>
    <property type="evidence" value="ECO:0007669"/>
    <property type="project" value="UniProtKB-KW"/>
</dbReference>
<dbReference type="InterPro" id="IPR016135">
    <property type="entry name" value="UBQ-conjugating_enzyme/RWD"/>
</dbReference>
<evidence type="ECO:0000313" key="13">
    <source>
        <dbReference type="EMBL" id="QHT06349.1"/>
    </source>
</evidence>
<evidence type="ECO:0000256" key="5">
    <source>
        <dbReference type="ARBA" id="ARBA00022741"/>
    </source>
</evidence>
<dbReference type="SMART" id="SM00212">
    <property type="entry name" value="UBCc"/>
    <property type="match status" value="1"/>
</dbReference>
<evidence type="ECO:0000256" key="8">
    <source>
        <dbReference type="ARBA" id="ARBA00039894"/>
    </source>
</evidence>
<dbReference type="GO" id="GO:0006915">
    <property type="term" value="P:apoptotic process"/>
    <property type="evidence" value="ECO:0007669"/>
    <property type="project" value="UniProtKB-KW"/>
</dbReference>
<dbReference type="GO" id="GO:0043066">
    <property type="term" value="P:negative regulation of apoptotic process"/>
    <property type="evidence" value="ECO:0007669"/>
    <property type="project" value="TreeGrafter"/>
</dbReference>
<evidence type="ECO:0000256" key="7">
    <source>
        <dbReference type="ARBA" id="ARBA00022840"/>
    </source>
</evidence>
<sequence>MSTTSSSSKKDTFISRTSIARIIKDVKELRKNPLSSHGIYYQHDQDDMLTGRALIIGPSDTPYSYGMYFFKIKLPTNYPHEPPKFSFYTNDGNIRMHPNLYKNKKVCLDILNTWYGEAWTGCQSLSSVLLTICSILTKEPLRHEPGCDERHKDFFAYTELIRFNNFKIAINEIMQRKDIMEEFSDLHIIAKKYIIDNMENIISSIDTANEKYFLFKDKYPHACRDHTISSGIYQMKSLINYKKCKSDFHNLVEHFNNDYKKEN</sequence>
<keyword evidence="5" id="KW-0547">Nucleotide-binding</keyword>